<proteinExistence type="predicted"/>
<dbReference type="AlphaFoldDB" id="A0A0B0MFR3"/>
<organism evidence="1 2">
    <name type="scientific">Gossypium arboreum</name>
    <name type="common">Tree cotton</name>
    <name type="synonym">Gossypium nanking</name>
    <dbReference type="NCBI Taxonomy" id="29729"/>
    <lineage>
        <taxon>Eukaryota</taxon>
        <taxon>Viridiplantae</taxon>
        <taxon>Streptophyta</taxon>
        <taxon>Embryophyta</taxon>
        <taxon>Tracheophyta</taxon>
        <taxon>Spermatophyta</taxon>
        <taxon>Magnoliopsida</taxon>
        <taxon>eudicotyledons</taxon>
        <taxon>Gunneridae</taxon>
        <taxon>Pentapetalae</taxon>
        <taxon>rosids</taxon>
        <taxon>malvids</taxon>
        <taxon>Malvales</taxon>
        <taxon>Malvaceae</taxon>
        <taxon>Malvoideae</taxon>
        <taxon>Gossypium</taxon>
    </lineage>
</organism>
<name>A0A0B0MFR3_GOSAR</name>
<accession>A0A0B0MFR3</accession>
<comment type="caution">
    <text evidence="1">The sequence shown here is derived from an EMBL/GenBank/DDBJ whole genome shotgun (WGS) entry which is preliminary data.</text>
</comment>
<gene>
    <name evidence="1" type="ORF">F383_37567</name>
</gene>
<evidence type="ECO:0000313" key="2">
    <source>
        <dbReference type="Proteomes" id="UP000032142"/>
    </source>
</evidence>
<keyword evidence="2" id="KW-1185">Reference proteome</keyword>
<dbReference type="Proteomes" id="UP000032142">
    <property type="component" value="Unassembled WGS sequence"/>
</dbReference>
<protein>
    <submittedName>
        <fullName evidence="1">Uncharacterized protein</fullName>
    </submittedName>
</protein>
<sequence>MAQLHVSPIVWSYVLKPPDIVTL</sequence>
<evidence type="ECO:0000313" key="1">
    <source>
        <dbReference type="EMBL" id="KHF98258.1"/>
    </source>
</evidence>
<dbReference type="EMBL" id="JRRC01033990">
    <property type="protein sequence ID" value="KHF98258.1"/>
    <property type="molecule type" value="Genomic_DNA"/>
</dbReference>
<reference evidence="2" key="1">
    <citation type="submission" date="2014-09" db="EMBL/GenBank/DDBJ databases">
        <authorList>
            <person name="Mudge J."/>
            <person name="Ramaraj T."/>
            <person name="Lindquist I.E."/>
            <person name="Bharti A.K."/>
            <person name="Sundararajan A."/>
            <person name="Cameron C.T."/>
            <person name="Woodward J.E."/>
            <person name="May G.D."/>
            <person name="Brubaker C."/>
            <person name="Broadhvest J."/>
            <person name="Wilkins T.A."/>
        </authorList>
    </citation>
    <scope>NUCLEOTIDE SEQUENCE</scope>
    <source>
        <strain evidence="2">cv. AKA8401</strain>
    </source>
</reference>